<dbReference type="InterPro" id="IPR046342">
    <property type="entry name" value="CBS_dom_sf"/>
</dbReference>
<evidence type="ECO:0008006" key="5">
    <source>
        <dbReference type="Google" id="ProtNLM"/>
    </source>
</evidence>
<dbReference type="Proteomes" id="UP001499984">
    <property type="component" value="Unassembled WGS sequence"/>
</dbReference>
<keyword evidence="2" id="KW-1133">Transmembrane helix</keyword>
<protein>
    <recommendedName>
        <fullName evidence="5">CBS domain-containing protein</fullName>
    </recommendedName>
</protein>
<keyword evidence="2" id="KW-0812">Transmembrane</keyword>
<feature type="transmembrane region" description="Helical" evidence="2">
    <location>
        <begin position="59"/>
        <end position="78"/>
    </location>
</feature>
<evidence type="ECO:0000256" key="2">
    <source>
        <dbReference type="SAM" id="Phobius"/>
    </source>
</evidence>
<proteinExistence type="predicted"/>
<gene>
    <name evidence="3" type="ORF">GCM10022233_70570</name>
</gene>
<evidence type="ECO:0000313" key="3">
    <source>
        <dbReference type="EMBL" id="GAA4080253.1"/>
    </source>
</evidence>
<evidence type="ECO:0000313" key="4">
    <source>
        <dbReference type="Proteomes" id="UP001499984"/>
    </source>
</evidence>
<organism evidence="3 4">
    <name type="scientific">Streptomyces shaanxiensis</name>
    <dbReference type="NCBI Taxonomy" id="653357"/>
    <lineage>
        <taxon>Bacteria</taxon>
        <taxon>Bacillati</taxon>
        <taxon>Actinomycetota</taxon>
        <taxon>Actinomycetes</taxon>
        <taxon>Kitasatosporales</taxon>
        <taxon>Streptomycetaceae</taxon>
        <taxon>Streptomyces</taxon>
    </lineage>
</organism>
<sequence>MIGMNPSMDDRRILSEIERCLARDDPELVSLMDALNHQFPHEPDDADDHGGGHGLRRKVIVALLIVALAGLILTAILAKPSPSGDNQGPPAKGLAPTVTVHTQRRGPRTRTGTGPTVPAQRRQQPNWNCQGGEFTRARDPAQSYVSVSTDTDAVEAERLLVEQRLTGLLVVGPARQPIQEDPVLAAVIDEPHADRLCRALAGRTLAGRLPAGRPFPPAAGPDRTAMEFTELLAQTRSPLIAIVERDAGGLDRLLGVVTASHLLKRLLQA</sequence>
<dbReference type="EMBL" id="BAAAZY010000024">
    <property type="protein sequence ID" value="GAA4080253.1"/>
    <property type="molecule type" value="Genomic_DNA"/>
</dbReference>
<dbReference type="Gene3D" id="3.10.580.10">
    <property type="entry name" value="CBS-domain"/>
    <property type="match status" value="1"/>
</dbReference>
<name>A0ABP7W3M0_9ACTN</name>
<comment type="caution">
    <text evidence="3">The sequence shown here is derived from an EMBL/GenBank/DDBJ whole genome shotgun (WGS) entry which is preliminary data.</text>
</comment>
<dbReference type="InterPro" id="IPR021401">
    <property type="entry name" value="DUF3040"/>
</dbReference>
<accession>A0ABP7W3M0</accession>
<dbReference type="Pfam" id="PF11239">
    <property type="entry name" value="DUF3040"/>
    <property type="match status" value="1"/>
</dbReference>
<evidence type="ECO:0000256" key="1">
    <source>
        <dbReference type="SAM" id="MobiDB-lite"/>
    </source>
</evidence>
<reference evidence="4" key="1">
    <citation type="journal article" date="2019" name="Int. J. Syst. Evol. Microbiol.">
        <title>The Global Catalogue of Microorganisms (GCM) 10K type strain sequencing project: providing services to taxonomists for standard genome sequencing and annotation.</title>
        <authorList>
            <consortium name="The Broad Institute Genomics Platform"/>
            <consortium name="The Broad Institute Genome Sequencing Center for Infectious Disease"/>
            <person name="Wu L."/>
            <person name="Ma J."/>
        </authorList>
    </citation>
    <scope>NUCLEOTIDE SEQUENCE [LARGE SCALE GENOMIC DNA]</scope>
    <source>
        <strain evidence="4">JCM 16925</strain>
    </source>
</reference>
<keyword evidence="4" id="KW-1185">Reference proteome</keyword>
<dbReference type="SUPFAM" id="SSF54631">
    <property type="entry name" value="CBS-domain pair"/>
    <property type="match status" value="1"/>
</dbReference>
<keyword evidence="2" id="KW-0472">Membrane</keyword>
<feature type="region of interest" description="Disordered" evidence="1">
    <location>
        <begin position="82"/>
        <end position="127"/>
    </location>
</feature>